<evidence type="ECO:0000313" key="11">
    <source>
        <dbReference type="Proteomes" id="UP001500320"/>
    </source>
</evidence>
<feature type="transmembrane region" description="Helical" evidence="7">
    <location>
        <begin position="152"/>
        <end position="173"/>
    </location>
</feature>
<evidence type="ECO:0000256" key="5">
    <source>
        <dbReference type="ARBA" id="ARBA00022989"/>
    </source>
</evidence>
<comment type="similarity">
    <text evidence="7">Belongs to the binding-protein-dependent transport system permease family.</text>
</comment>
<comment type="caution">
    <text evidence="10">The sequence shown here is derived from an EMBL/GenBank/DDBJ whole genome shotgun (WGS) entry which is preliminary data.</text>
</comment>
<organism evidence="10 11">
    <name type="scientific">Planomonospora alba</name>
    <dbReference type="NCBI Taxonomy" id="161354"/>
    <lineage>
        <taxon>Bacteria</taxon>
        <taxon>Bacillati</taxon>
        <taxon>Actinomycetota</taxon>
        <taxon>Actinomycetes</taxon>
        <taxon>Streptosporangiales</taxon>
        <taxon>Streptosporangiaceae</taxon>
        <taxon>Planomonospora</taxon>
    </lineage>
</organism>
<evidence type="ECO:0000256" key="4">
    <source>
        <dbReference type="ARBA" id="ARBA00022692"/>
    </source>
</evidence>
<feature type="transmembrane region" description="Helical" evidence="7">
    <location>
        <begin position="311"/>
        <end position="328"/>
    </location>
</feature>
<keyword evidence="4 7" id="KW-0812">Transmembrane</keyword>
<evidence type="ECO:0000256" key="1">
    <source>
        <dbReference type="ARBA" id="ARBA00004651"/>
    </source>
</evidence>
<feature type="transmembrane region" description="Helical" evidence="7">
    <location>
        <begin position="203"/>
        <end position="225"/>
    </location>
</feature>
<dbReference type="InterPro" id="IPR035906">
    <property type="entry name" value="MetI-like_sf"/>
</dbReference>
<keyword evidence="11" id="KW-1185">Reference proteome</keyword>
<evidence type="ECO:0000256" key="2">
    <source>
        <dbReference type="ARBA" id="ARBA00022448"/>
    </source>
</evidence>
<gene>
    <name evidence="10" type="ORF">GCM10010466_29130</name>
</gene>
<reference evidence="11" key="1">
    <citation type="journal article" date="2019" name="Int. J. Syst. Evol. Microbiol.">
        <title>The Global Catalogue of Microorganisms (GCM) 10K type strain sequencing project: providing services to taxonomists for standard genome sequencing and annotation.</title>
        <authorList>
            <consortium name="The Broad Institute Genomics Platform"/>
            <consortium name="The Broad Institute Genome Sequencing Center for Infectious Disease"/>
            <person name="Wu L."/>
            <person name="Ma J."/>
        </authorList>
    </citation>
    <scope>NUCLEOTIDE SEQUENCE [LARGE SCALE GENOMIC DNA]</scope>
    <source>
        <strain evidence="11">JCM 9373</strain>
    </source>
</reference>
<proteinExistence type="inferred from homology"/>
<dbReference type="InterPro" id="IPR000515">
    <property type="entry name" value="MetI-like"/>
</dbReference>
<evidence type="ECO:0000313" key="10">
    <source>
        <dbReference type="EMBL" id="GAA3136484.1"/>
    </source>
</evidence>
<dbReference type="EMBL" id="BAAAUT010000021">
    <property type="protein sequence ID" value="GAA3136484.1"/>
    <property type="molecule type" value="Genomic_DNA"/>
</dbReference>
<dbReference type="PANTHER" id="PTHR43227:SF7">
    <property type="entry name" value="ARABINOOLIGOSACCHARIDES TRANSPORT SYSTEM PERMEASE PROTEIN ARAP"/>
    <property type="match status" value="1"/>
</dbReference>
<evidence type="ECO:0000256" key="7">
    <source>
        <dbReference type="RuleBase" id="RU363032"/>
    </source>
</evidence>
<sequence>MATSTGRVTGTTRDRAAGAAGGARGRGRRPAKAGPVRRAWSQYWYAWAMVAPVVVVTAALVGWPLARGLYLSMTDATEATMGRTIGVNVIPSTYEFTGLDNYVSILGSGLFWEKLTWTVVWTVVCVALHYGIGLGLALMLNRKLRFRSAYRLMLVLPWAIPGFVAAFIWRYLYNSDYGVINAMLRGIGLGGVGWLDDPTTAKIAVIAVNVWVGIPFMMVALLGGLQSIPKELYEAAEVDGATPWQRFRFVTVPGLRTVSSTVVLLGTIWTFNMFPLIFLITGGGPGSSTEILVTYAYREAFTGIRNYSGSAAWGVLILLLLVVMAVVYRRALRKQGEVW</sequence>
<dbReference type="Pfam" id="PF00528">
    <property type="entry name" value="BPD_transp_1"/>
    <property type="match status" value="1"/>
</dbReference>
<dbReference type="InterPro" id="IPR050809">
    <property type="entry name" value="UgpAE/MalFG_permease"/>
</dbReference>
<feature type="transmembrane region" description="Helical" evidence="7">
    <location>
        <begin position="258"/>
        <end position="280"/>
    </location>
</feature>
<evidence type="ECO:0000259" key="9">
    <source>
        <dbReference type="PROSITE" id="PS50928"/>
    </source>
</evidence>
<evidence type="ECO:0000256" key="8">
    <source>
        <dbReference type="SAM" id="MobiDB-lite"/>
    </source>
</evidence>
<keyword evidence="5 7" id="KW-1133">Transmembrane helix</keyword>
<dbReference type="PANTHER" id="PTHR43227">
    <property type="entry name" value="BLL4140 PROTEIN"/>
    <property type="match status" value="1"/>
</dbReference>
<dbReference type="PROSITE" id="PS50928">
    <property type="entry name" value="ABC_TM1"/>
    <property type="match status" value="1"/>
</dbReference>
<feature type="transmembrane region" description="Helical" evidence="7">
    <location>
        <begin position="44"/>
        <end position="66"/>
    </location>
</feature>
<feature type="compositionally biased region" description="Low complexity" evidence="8">
    <location>
        <begin position="1"/>
        <end position="11"/>
    </location>
</feature>
<keyword evidence="3" id="KW-1003">Cell membrane</keyword>
<dbReference type="SUPFAM" id="SSF161098">
    <property type="entry name" value="MetI-like"/>
    <property type="match status" value="1"/>
</dbReference>
<keyword evidence="6 7" id="KW-0472">Membrane</keyword>
<dbReference type="Gene3D" id="1.10.3720.10">
    <property type="entry name" value="MetI-like"/>
    <property type="match status" value="1"/>
</dbReference>
<protein>
    <submittedName>
        <fullName evidence="10">Sugar ABC transporter permease</fullName>
    </submittedName>
</protein>
<feature type="domain" description="ABC transmembrane type-1" evidence="9">
    <location>
        <begin position="115"/>
        <end position="328"/>
    </location>
</feature>
<accession>A0ABP6N555</accession>
<feature type="transmembrane region" description="Helical" evidence="7">
    <location>
        <begin position="119"/>
        <end position="140"/>
    </location>
</feature>
<evidence type="ECO:0000256" key="6">
    <source>
        <dbReference type="ARBA" id="ARBA00023136"/>
    </source>
</evidence>
<evidence type="ECO:0000256" key="3">
    <source>
        <dbReference type="ARBA" id="ARBA00022475"/>
    </source>
</evidence>
<dbReference type="Proteomes" id="UP001500320">
    <property type="component" value="Unassembled WGS sequence"/>
</dbReference>
<dbReference type="CDD" id="cd06261">
    <property type="entry name" value="TM_PBP2"/>
    <property type="match status" value="1"/>
</dbReference>
<name>A0ABP6N555_9ACTN</name>
<comment type="subcellular location">
    <subcellularLocation>
        <location evidence="1 7">Cell membrane</location>
        <topology evidence="1 7">Multi-pass membrane protein</topology>
    </subcellularLocation>
</comment>
<keyword evidence="2 7" id="KW-0813">Transport</keyword>
<feature type="region of interest" description="Disordered" evidence="8">
    <location>
        <begin position="1"/>
        <end position="33"/>
    </location>
</feature>